<dbReference type="EMBL" id="VSSQ01054573">
    <property type="protein sequence ID" value="MPN08519.1"/>
    <property type="molecule type" value="Genomic_DNA"/>
</dbReference>
<feature type="compositionally biased region" description="Basic and acidic residues" evidence="1">
    <location>
        <begin position="38"/>
        <end position="51"/>
    </location>
</feature>
<comment type="caution">
    <text evidence="2">The sequence shown here is derived from an EMBL/GenBank/DDBJ whole genome shotgun (WGS) entry which is preliminary data.</text>
</comment>
<feature type="compositionally biased region" description="Basic and acidic residues" evidence="1">
    <location>
        <begin position="1"/>
        <end position="31"/>
    </location>
</feature>
<evidence type="ECO:0000256" key="1">
    <source>
        <dbReference type="SAM" id="MobiDB-lite"/>
    </source>
</evidence>
<reference evidence="2" key="1">
    <citation type="submission" date="2019-08" db="EMBL/GenBank/DDBJ databases">
        <authorList>
            <person name="Kucharzyk K."/>
            <person name="Murdoch R.W."/>
            <person name="Higgins S."/>
            <person name="Loffler F."/>
        </authorList>
    </citation>
    <scope>NUCLEOTIDE SEQUENCE</scope>
</reference>
<sequence>MEERDAASECPHHDDDQSVYRSDSPESHDAIFDFDAAVEEHDQTDKGDDGSTPKIGLQEHHHHCCRRYQERFLHRIVKNSIDAGLVFGNEPGQIKNQIQFHEFRRLEPDCPEVNPAARAFCCGTRP</sequence>
<evidence type="ECO:0000313" key="2">
    <source>
        <dbReference type="EMBL" id="MPN08519.1"/>
    </source>
</evidence>
<dbReference type="AlphaFoldDB" id="A0A645F515"/>
<organism evidence="2">
    <name type="scientific">bioreactor metagenome</name>
    <dbReference type="NCBI Taxonomy" id="1076179"/>
    <lineage>
        <taxon>unclassified sequences</taxon>
        <taxon>metagenomes</taxon>
        <taxon>ecological metagenomes</taxon>
    </lineage>
</organism>
<proteinExistence type="predicted"/>
<name>A0A645F515_9ZZZZ</name>
<accession>A0A645F515</accession>
<gene>
    <name evidence="2" type="ORF">SDC9_155801</name>
</gene>
<protein>
    <submittedName>
        <fullName evidence="2">Uncharacterized protein</fullName>
    </submittedName>
</protein>
<feature type="region of interest" description="Disordered" evidence="1">
    <location>
        <begin position="1"/>
        <end position="56"/>
    </location>
</feature>